<dbReference type="InterPro" id="IPR018391">
    <property type="entry name" value="PQQ_b-propeller_rpt"/>
</dbReference>
<dbReference type="PANTHER" id="PTHR34512">
    <property type="entry name" value="CELL SURFACE PROTEIN"/>
    <property type="match status" value="1"/>
</dbReference>
<dbReference type="InterPro" id="IPR015943">
    <property type="entry name" value="WD40/YVTN_repeat-like_dom_sf"/>
</dbReference>
<dbReference type="SUPFAM" id="SSF50998">
    <property type="entry name" value="Quinoprotein alcohol dehydrogenase-like"/>
    <property type="match status" value="1"/>
</dbReference>
<reference evidence="3" key="1">
    <citation type="journal article" date="2011" name="BMC Genomics">
        <title>Complete genome sequence of the filamentous anoxygenic phototrophic bacterium Chloroflexus aurantiacus.</title>
        <authorList>
            <person name="Tang K.H."/>
            <person name="Barry K."/>
            <person name="Chertkov O."/>
            <person name="Dalin E."/>
            <person name="Han C.S."/>
            <person name="Hauser L.J."/>
            <person name="Honchak B.M."/>
            <person name="Karbach L.E."/>
            <person name="Land M.L."/>
            <person name="Lapidus A."/>
            <person name="Larimer F.W."/>
            <person name="Mikhailova N."/>
            <person name="Pitluck S."/>
            <person name="Pierson B.K."/>
            <person name="Blankenship R.E."/>
        </authorList>
    </citation>
    <scope>NUCLEOTIDE SEQUENCE [LARGE SCALE GENOMIC DNA]</scope>
    <source>
        <strain evidence="3">ATCC 29366 / DSM 635 / J-10-fl</strain>
    </source>
</reference>
<accession>A9WFD1</accession>
<name>A9WFD1_CHLAA</name>
<evidence type="ECO:0000313" key="3">
    <source>
        <dbReference type="Proteomes" id="UP000002008"/>
    </source>
</evidence>
<dbReference type="InterPro" id="IPR002372">
    <property type="entry name" value="PQQ_rpt_dom"/>
</dbReference>
<gene>
    <name evidence="2" type="ordered locus">Caur_2916</name>
</gene>
<dbReference type="Pfam" id="PF13360">
    <property type="entry name" value="PQQ_2"/>
    <property type="match status" value="1"/>
</dbReference>
<organism evidence="2 3">
    <name type="scientific">Chloroflexus aurantiacus (strain ATCC 29366 / DSM 635 / J-10-fl)</name>
    <dbReference type="NCBI Taxonomy" id="324602"/>
    <lineage>
        <taxon>Bacteria</taxon>
        <taxon>Bacillati</taxon>
        <taxon>Chloroflexota</taxon>
        <taxon>Chloroflexia</taxon>
        <taxon>Chloroflexales</taxon>
        <taxon>Chloroflexineae</taxon>
        <taxon>Chloroflexaceae</taxon>
        <taxon>Chloroflexus</taxon>
    </lineage>
</organism>
<dbReference type="EMBL" id="CP000909">
    <property type="protein sequence ID" value="ABY36115.1"/>
    <property type="molecule type" value="Genomic_DNA"/>
</dbReference>
<dbReference type="PATRIC" id="fig|324602.8.peg.3286"/>
<dbReference type="STRING" id="324602.Caur_2916"/>
<dbReference type="eggNOG" id="COG1520">
    <property type="taxonomic scope" value="Bacteria"/>
</dbReference>
<protein>
    <submittedName>
        <fullName evidence="2">Pyrrolo-quinoline quinone</fullName>
    </submittedName>
</protein>
<dbReference type="AlphaFoldDB" id="A9WFD1"/>
<dbReference type="InParanoid" id="A9WFD1"/>
<dbReference type="KEGG" id="cau:Caur_2916"/>
<dbReference type="Proteomes" id="UP000002008">
    <property type="component" value="Chromosome"/>
</dbReference>
<dbReference type="HOGENOM" id="CLU_393744_0_0_0"/>
<keyword evidence="3" id="KW-1185">Reference proteome</keyword>
<dbReference type="EnsemblBacteria" id="ABY36115">
    <property type="protein sequence ID" value="ABY36115"/>
    <property type="gene ID" value="Caur_2916"/>
</dbReference>
<dbReference type="Gene3D" id="2.130.10.10">
    <property type="entry name" value="YVTN repeat-like/Quinoprotein amine dehydrogenase"/>
    <property type="match status" value="1"/>
</dbReference>
<proteinExistence type="predicted"/>
<dbReference type="PANTHER" id="PTHR34512:SF30">
    <property type="entry name" value="OUTER MEMBRANE PROTEIN ASSEMBLY FACTOR BAMB"/>
    <property type="match status" value="1"/>
</dbReference>
<evidence type="ECO:0000259" key="1">
    <source>
        <dbReference type="Pfam" id="PF13360"/>
    </source>
</evidence>
<evidence type="ECO:0000313" key="2">
    <source>
        <dbReference type="EMBL" id="ABY36115.1"/>
    </source>
</evidence>
<dbReference type="InterPro" id="IPR011047">
    <property type="entry name" value="Quinoprotein_ADH-like_sf"/>
</dbReference>
<feature type="domain" description="Pyrrolo-quinoline quinone repeat" evidence="1">
    <location>
        <begin position="124"/>
        <end position="262"/>
    </location>
</feature>
<sequence>MNITTRALILLISLVTLSGTITAHLPYLSAQSSPTQIHIPLVMNPGSTGSSSGEWSQHAHNAQHTSYTAQVMPPPWRLRWIWNGVDANGRVRKVTSTGSLPRNVQPVTGGGRVYIAAGTDGVFALSESSGQQLWQRSGIGTINSTVAYDHDTQSVFVVSANGTLYKLRASDGVVLGQFATGQSSTLSLPPALLPDRVLFAMGNSVYAINKQKMQQIWVYNAGATVAVPPAYSPSRGLVIVATEPDLYVHAIRNSDGGRQWRVRPVHASRSFADPTRYRYGWPVIADGSGYVLVKVQLDWHTLWREWPQTNSAMRQMLSQNPGDQALFVLDLDDGTVPFIANVGHGGYGDNDYMPMGPQPVVKRLPNGKEVVYTIIRARHAHDARWDSHFGEMVLDNTTVSGLSGGDVRFIAFDWPPGEANPYLLTDEQPNVSMAGDILFGGHWEAGFALRILDRSDARGSFTNKITSQRLPTVATSHDNPGTCSFSTSHYCASGLYNTRPYDFGFYIYYNQGTVYDRYWSEYATWVVSNENLYFRSADGAIVALTAGNPTSGWNNTPMPTVADAPQTIPVTHEEIVIPHTATREWAGHTATVTGTLQYVVNNGKQVLLGFSNPHQGTFKAIIRKAYWSQFSVPPEQMYHVGQQVAIMGQISWYQGDPAIFVTTPTQIQVLDAE</sequence>
<dbReference type="RefSeq" id="WP_012258768.1">
    <property type="nucleotide sequence ID" value="NC_010175.1"/>
</dbReference>
<dbReference type="SMART" id="SM00564">
    <property type="entry name" value="PQQ"/>
    <property type="match status" value="2"/>
</dbReference>